<dbReference type="EMBL" id="BRXW01000027">
    <property type="protein sequence ID" value="GMI00824.1"/>
    <property type="molecule type" value="Genomic_DNA"/>
</dbReference>
<keyword evidence="8" id="KW-1185">Reference proteome</keyword>
<evidence type="ECO:0000259" key="6">
    <source>
        <dbReference type="Pfam" id="PF01490"/>
    </source>
</evidence>
<dbReference type="Pfam" id="PF01490">
    <property type="entry name" value="Aa_trans"/>
    <property type="match status" value="2"/>
</dbReference>
<evidence type="ECO:0000256" key="3">
    <source>
        <dbReference type="ARBA" id="ARBA00022989"/>
    </source>
</evidence>
<feature type="domain" description="Amino acid transporter transmembrane" evidence="6">
    <location>
        <begin position="14"/>
        <end position="68"/>
    </location>
</feature>
<dbReference type="AlphaFoldDB" id="A0A9W7C9X2"/>
<evidence type="ECO:0000256" key="4">
    <source>
        <dbReference type="ARBA" id="ARBA00023136"/>
    </source>
</evidence>
<reference evidence="8" key="1">
    <citation type="journal article" date="2023" name="Commun. Biol.">
        <title>Genome analysis of Parmales, the sister group of diatoms, reveals the evolutionary specialization of diatoms from phago-mixotrophs to photoautotrophs.</title>
        <authorList>
            <person name="Ban H."/>
            <person name="Sato S."/>
            <person name="Yoshikawa S."/>
            <person name="Yamada K."/>
            <person name="Nakamura Y."/>
            <person name="Ichinomiya M."/>
            <person name="Sato N."/>
            <person name="Blanc-Mathieu R."/>
            <person name="Endo H."/>
            <person name="Kuwata A."/>
            <person name="Ogata H."/>
        </authorList>
    </citation>
    <scope>NUCLEOTIDE SEQUENCE [LARGE SCALE GENOMIC DNA]</scope>
    <source>
        <strain evidence="8">NIES 3700</strain>
    </source>
</reference>
<dbReference type="PANTHER" id="PTHR22950:SF349">
    <property type="entry name" value="AMINO ACID TRANSPORTER TRANSMEMBRANE DOMAIN-CONTAINING PROTEIN"/>
    <property type="match status" value="1"/>
</dbReference>
<feature type="transmembrane region" description="Helical" evidence="5">
    <location>
        <begin position="208"/>
        <end position="226"/>
    </location>
</feature>
<keyword evidence="2 5" id="KW-0812">Transmembrane</keyword>
<evidence type="ECO:0000256" key="5">
    <source>
        <dbReference type="SAM" id="Phobius"/>
    </source>
</evidence>
<evidence type="ECO:0000256" key="2">
    <source>
        <dbReference type="ARBA" id="ARBA00022692"/>
    </source>
</evidence>
<comment type="caution">
    <text evidence="7">The sequence shown here is derived from an EMBL/GenBank/DDBJ whole genome shotgun (WGS) entry which is preliminary data.</text>
</comment>
<organism evidence="7 8">
    <name type="scientific">Triparma laevis f. longispina</name>
    <dbReference type="NCBI Taxonomy" id="1714387"/>
    <lineage>
        <taxon>Eukaryota</taxon>
        <taxon>Sar</taxon>
        <taxon>Stramenopiles</taxon>
        <taxon>Ochrophyta</taxon>
        <taxon>Bolidophyceae</taxon>
        <taxon>Parmales</taxon>
        <taxon>Triparmaceae</taxon>
        <taxon>Triparma</taxon>
    </lineage>
</organism>
<dbReference type="InterPro" id="IPR013057">
    <property type="entry name" value="AA_transpt_TM"/>
</dbReference>
<dbReference type="Proteomes" id="UP001165122">
    <property type="component" value="Unassembled WGS sequence"/>
</dbReference>
<feature type="transmembrane region" description="Helical" evidence="5">
    <location>
        <begin position="246"/>
        <end position="267"/>
    </location>
</feature>
<comment type="subcellular location">
    <subcellularLocation>
        <location evidence="1">Membrane</location>
        <topology evidence="1">Multi-pass membrane protein</topology>
    </subcellularLocation>
</comment>
<dbReference type="GO" id="GO:0005774">
    <property type="term" value="C:vacuolar membrane"/>
    <property type="evidence" value="ECO:0007669"/>
    <property type="project" value="TreeGrafter"/>
</dbReference>
<protein>
    <recommendedName>
        <fullName evidence="6">Amino acid transporter transmembrane domain-containing protein</fullName>
    </recommendedName>
</protein>
<feature type="transmembrane region" description="Helical" evidence="5">
    <location>
        <begin position="322"/>
        <end position="339"/>
    </location>
</feature>
<gene>
    <name evidence="7" type="ORF">TrLO_g13554</name>
</gene>
<feature type="transmembrane region" description="Helical" evidence="5">
    <location>
        <begin position="434"/>
        <end position="453"/>
    </location>
</feature>
<accession>A0A9W7C9X2</accession>
<keyword evidence="4 5" id="KW-0472">Membrane</keyword>
<dbReference type="GO" id="GO:0015179">
    <property type="term" value="F:L-amino acid transmembrane transporter activity"/>
    <property type="evidence" value="ECO:0007669"/>
    <property type="project" value="TreeGrafter"/>
</dbReference>
<proteinExistence type="predicted"/>
<feature type="transmembrane region" description="Helical" evidence="5">
    <location>
        <begin position="12"/>
        <end position="34"/>
    </location>
</feature>
<feature type="transmembrane region" description="Helical" evidence="5">
    <location>
        <begin position="367"/>
        <end position="386"/>
    </location>
</feature>
<feature type="transmembrane region" description="Helical" evidence="5">
    <location>
        <begin position="40"/>
        <end position="57"/>
    </location>
</feature>
<dbReference type="OrthoDB" id="655540at2759"/>
<feature type="transmembrane region" description="Helical" evidence="5">
    <location>
        <begin position="279"/>
        <end position="302"/>
    </location>
</feature>
<evidence type="ECO:0000256" key="1">
    <source>
        <dbReference type="ARBA" id="ARBA00004141"/>
    </source>
</evidence>
<feature type="transmembrane region" description="Helical" evidence="5">
    <location>
        <begin position="145"/>
        <end position="167"/>
    </location>
</feature>
<dbReference type="PANTHER" id="PTHR22950">
    <property type="entry name" value="AMINO ACID TRANSPORTER"/>
    <property type="match status" value="1"/>
</dbReference>
<feature type="transmembrane region" description="Helical" evidence="5">
    <location>
        <begin position="179"/>
        <end position="196"/>
    </location>
</feature>
<feature type="domain" description="Amino acid transporter transmembrane" evidence="6">
    <location>
        <begin position="127"/>
        <end position="456"/>
    </location>
</feature>
<name>A0A9W7C9X2_9STRA</name>
<keyword evidence="3 5" id="KW-1133">Transmembrane helix</keyword>
<evidence type="ECO:0000313" key="7">
    <source>
        <dbReference type="EMBL" id="GMI00824.1"/>
    </source>
</evidence>
<feature type="transmembrane region" description="Helical" evidence="5">
    <location>
        <begin position="392"/>
        <end position="413"/>
    </location>
</feature>
<sequence>MPKQPGSCGSSRAWKIIVLSFIKCSIGAGSFGLPYALSKAGYATGAISIIIMGLISYKTMLLMVHSKTIILDNFLLIPSPPLLGGEEEQDSSRKSFQNLDRPLSKDIDGGRPQASFDFIHNRGLFIYSTLGEGAAGRKGKVISEFAVFILMIGITASYMIFIGSNFTSALNDLNLDDGGIGRFILIPVLPCLLSLLRTFDILAKVASLGIFCVVGALIIIFTFGPIESNGGFVDVFDLDAASMSELPGVLGVSAFLLAIHPAVMSMAEETDDEEELVSALGWGCFVVITVNTGLALFGYFLWGDEVNGYIFCNVNSHGLITAIKFLLCVELMCSLPLALRPPIEIAEKLFNIEGSDGTMGREMKKNVVRVTIVLLSYALTIGVPVFQDLLELVGGVCGGAVGFVIPPLCHARLLLICDDDLLGYNSRWEKSKAIALDFFLTGLGVIVMIWTMYGSLLKLMAPEDGAGDVC</sequence>
<evidence type="ECO:0000313" key="8">
    <source>
        <dbReference type="Proteomes" id="UP001165122"/>
    </source>
</evidence>